<dbReference type="InterPro" id="IPR013325">
    <property type="entry name" value="RNA_pol_sigma_r2"/>
</dbReference>
<dbReference type="CDD" id="cd06171">
    <property type="entry name" value="Sigma70_r4"/>
    <property type="match status" value="1"/>
</dbReference>
<dbReference type="InterPro" id="IPR013249">
    <property type="entry name" value="RNA_pol_sigma70_r4_t2"/>
</dbReference>
<evidence type="ECO:0000256" key="4">
    <source>
        <dbReference type="ARBA" id="ARBA00023163"/>
    </source>
</evidence>
<keyword evidence="4" id="KW-0804">Transcription</keyword>
<feature type="domain" description="RNA polymerase sigma-70 region 2" evidence="5">
    <location>
        <begin position="14"/>
        <end position="81"/>
    </location>
</feature>
<keyword evidence="8" id="KW-1185">Reference proteome</keyword>
<organism evidence="7 8">
    <name type="scientific">Fodinibius halophilus</name>
    <dbReference type="NCBI Taxonomy" id="1736908"/>
    <lineage>
        <taxon>Bacteria</taxon>
        <taxon>Pseudomonadati</taxon>
        <taxon>Balneolota</taxon>
        <taxon>Balneolia</taxon>
        <taxon>Balneolales</taxon>
        <taxon>Balneolaceae</taxon>
        <taxon>Fodinibius</taxon>
    </lineage>
</organism>
<dbReference type="InterPro" id="IPR036388">
    <property type="entry name" value="WH-like_DNA-bd_sf"/>
</dbReference>
<dbReference type="Pfam" id="PF04542">
    <property type="entry name" value="Sigma70_r2"/>
    <property type="match status" value="1"/>
</dbReference>
<dbReference type="AlphaFoldDB" id="A0A6M1TK63"/>
<evidence type="ECO:0000313" key="8">
    <source>
        <dbReference type="Proteomes" id="UP000479132"/>
    </source>
</evidence>
<dbReference type="Pfam" id="PF08281">
    <property type="entry name" value="Sigma70_r4_2"/>
    <property type="match status" value="1"/>
</dbReference>
<dbReference type="RefSeq" id="WP_165269187.1">
    <property type="nucleotide sequence ID" value="NZ_JAALLS010000014.1"/>
</dbReference>
<accession>A0A6M1TK63</accession>
<feature type="domain" description="RNA polymerase sigma factor 70 region 4 type 2" evidence="6">
    <location>
        <begin position="112"/>
        <end position="163"/>
    </location>
</feature>
<dbReference type="GO" id="GO:0016987">
    <property type="term" value="F:sigma factor activity"/>
    <property type="evidence" value="ECO:0007669"/>
    <property type="project" value="UniProtKB-KW"/>
</dbReference>
<evidence type="ECO:0000256" key="2">
    <source>
        <dbReference type="ARBA" id="ARBA00023015"/>
    </source>
</evidence>
<dbReference type="GO" id="GO:0006352">
    <property type="term" value="P:DNA-templated transcription initiation"/>
    <property type="evidence" value="ECO:0007669"/>
    <property type="project" value="InterPro"/>
</dbReference>
<dbReference type="Gene3D" id="1.10.1740.10">
    <property type="match status" value="1"/>
</dbReference>
<comment type="similarity">
    <text evidence="1">Belongs to the sigma-70 factor family. ECF subfamily.</text>
</comment>
<evidence type="ECO:0000259" key="6">
    <source>
        <dbReference type="Pfam" id="PF08281"/>
    </source>
</evidence>
<keyword evidence="2" id="KW-0805">Transcription regulation</keyword>
<dbReference type="InterPro" id="IPR013324">
    <property type="entry name" value="RNA_pol_sigma_r3/r4-like"/>
</dbReference>
<gene>
    <name evidence="7" type="ORF">G3569_11280</name>
</gene>
<evidence type="ECO:0000313" key="7">
    <source>
        <dbReference type="EMBL" id="NGP88940.1"/>
    </source>
</evidence>
<dbReference type="EMBL" id="JAALLS010000014">
    <property type="protein sequence ID" value="NGP88940.1"/>
    <property type="molecule type" value="Genomic_DNA"/>
</dbReference>
<name>A0A6M1TK63_9BACT</name>
<comment type="caution">
    <text evidence="7">The sequence shown here is derived from an EMBL/GenBank/DDBJ whole genome shotgun (WGS) entry which is preliminary data.</text>
</comment>
<dbReference type="InterPro" id="IPR014284">
    <property type="entry name" value="RNA_pol_sigma-70_dom"/>
</dbReference>
<dbReference type="SUPFAM" id="SSF88946">
    <property type="entry name" value="Sigma2 domain of RNA polymerase sigma factors"/>
    <property type="match status" value="1"/>
</dbReference>
<dbReference type="Gene3D" id="1.10.10.10">
    <property type="entry name" value="Winged helix-like DNA-binding domain superfamily/Winged helix DNA-binding domain"/>
    <property type="match status" value="1"/>
</dbReference>
<reference evidence="7 8" key="1">
    <citation type="submission" date="2020-02" db="EMBL/GenBank/DDBJ databases">
        <title>Aliifodinibius halophilus 2W32, complete genome.</title>
        <authorList>
            <person name="Li Y."/>
            <person name="Wu S."/>
        </authorList>
    </citation>
    <scope>NUCLEOTIDE SEQUENCE [LARGE SCALE GENOMIC DNA]</scope>
    <source>
        <strain evidence="7 8">2W32</strain>
    </source>
</reference>
<dbReference type="PANTHER" id="PTHR43133:SF45">
    <property type="entry name" value="RNA POLYMERASE ECF-TYPE SIGMA FACTOR"/>
    <property type="match status" value="1"/>
</dbReference>
<dbReference type="SUPFAM" id="SSF88659">
    <property type="entry name" value="Sigma3 and sigma4 domains of RNA polymerase sigma factors"/>
    <property type="match status" value="1"/>
</dbReference>
<dbReference type="Proteomes" id="UP000479132">
    <property type="component" value="Unassembled WGS sequence"/>
</dbReference>
<protein>
    <submittedName>
        <fullName evidence="7">RNA polymerase sigma factor</fullName>
    </submittedName>
</protein>
<dbReference type="PANTHER" id="PTHR43133">
    <property type="entry name" value="RNA POLYMERASE ECF-TYPE SIGMA FACTO"/>
    <property type="match status" value="1"/>
</dbReference>
<keyword evidence="3" id="KW-0731">Sigma factor</keyword>
<dbReference type="GO" id="GO:0003677">
    <property type="term" value="F:DNA binding"/>
    <property type="evidence" value="ECO:0007669"/>
    <property type="project" value="InterPro"/>
</dbReference>
<dbReference type="InterPro" id="IPR039425">
    <property type="entry name" value="RNA_pol_sigma-70-like"/>
</dbReference>
<evidence type="ECO:0000256" key="1">
    <source>
        <dbReference type="ARBA" id="ARBA00010641"/>
    </source>
</evidence>
<evidence type="ECO:0000259" key="5">
    <source>
        <dbReference type="Pfam" id="PF04542"/>
    </source>
</evidence>
<sequence>MQNKKQHSEQFKRLYQRHSDKVYRICVGYLKDQNEVKDLFQQVMLSIWKNLDSFREEARITTWIYRIAVNTAITFTKSRKRFDQRFQLESDFTDMEYEGVDELSADPLPQLQELQDCIHKLKKQNRLIITLYLEGLTYSEIGEVVGISENYVGVKISRIKKELEERMR</sequence>
<proteinExistence type="inferred from homology"/>
<evidence type="ECO:0000256" key="3">
    <source>
        <dbReference type="ARBA" id="ARBA00023082"/>
    </source>
</evidence>
<dbReference type="InterPro" id="IPR007627">
    <property type="entry name" value="RNA_pol_sigma70_r2"/>
</dbReference>
<dbReference type="NCBIfam" id="TIGR02937">
    <property type="entry name" value="sigma70-ECF"/>
    <property type="match status" value="1"/>
</dbReference>